<keyword evidence="3" id="KW-0808">Transferase</keyword>
<dbReference type="GO" id="GO:0009097">
    <property type="term" value="P:isoleucine biosynthetic process"/>
    <property type="evidence" value="ECO:0007669"/>
    <property type="project" value="TreeGrafter"/>
</dbReference>
<dbReference type="PANTHER" id="PTHR18968:SF13">
    <property type="entry name" value="ACETOLACTATE SYNTHASE CATALYTIC SUBUNIT, MITOCHONDRIAL"/>
    <property type="match status" value="1"/>
</dbReference>
<dbReference type="AlphaFoldDB" id="A0A645I6F9"/>
<proteinExistence type="inferred from homology"/>
<evidence type="ECO:0000256" key="1">
    <source>
        <dbReference type="ARBA" id="ARBA00007812"/>
    </source>
</evidence>
<sequence>MNIQELGTLFVEEIGVKMIILDNQHLGMVAQWEDRFYGHNRGNTVLGRSKGANGGGAEKDCASCDGTSCGGTPYPDFVAIAAGYGIPGRRVSTREELEPAIREMLACDGPFLLDVYTGYDEHVLPMIPPGGDYTSIITE</sequence>
<dbReference type="GO" id="GO:0009099">
    <property type="term" value="P:L-valine biosynthetic process"/>
    <property type="evidence" value="ECO:0007669"/>
    <property type="project" value="TreeGrafter"/>
</dbReference>
<dbReference type="InterPro" id="IPR011766">
    <property type="entry name" value="TPP_enzyme_TPP-bd"/>
</dbReference>
<feature type="domain" description="Thiamine pyrophosphate enzyme TPP-binding" evidence="2">
    <location>
        <begin position="1"/>
        <end position="115"/>
    </location>
</feature>
<dbReference type="SUPFAM" id="SSF52518">
    <property type="entry name" value="Thiamin diphosphate-binding fold (THDP-binding)"/>
    <property type="match status" value="1"/>
</dbReference>
<dbReference type="Gene3D" id="3.40.50.970">
    <property type="match status" value="1"/>
</dbReference>
<dbReference type="GO" id="GO:0030976">
    <property type="term" value="F:thiamine pyrophosphate binding"/>
    <property type="evidence" value="ECO:0007669"/>
    <property type="project" value="InterPro"/>
</dbReference>
<dbReference type="EC" id="2.2.1.6" evidence="3"/>
<dbReference type="EMBL" id="VSSQ01107932">
    <property type="protein sequence ID" value="MPN46891.1"/>
    <property type="molecule type" value="Genomic_DNA"/>
</dbReference>
<comment type="caution">
    <text evidence="3">The sequence shown here is derived from an EMBL/GenBank/DDBJ whole genome shotgun (WGS) entry which is preliminary data.</text>
</comment>
<dbReference type="PANTHER" id="PTHR18968">
    <property type="entry name" value="THIAMINE PYROPHOSPHATE ENZYMES"/>
    <property type="match status" value="1"/>
</dbReference>
<dbReference type="InterPro" id="IPR045229">
    <property type="entry name" value="TPP_enz"/>
</dbReference>
<dbReference type="InterPro" id="IPR029061">
    <property type="entry name" value="THDP-binding"/>
</dbReference>
<comment type="similarity">
    <text evidence="1">Belongs to the TPP enzyme family.</text>
</comment>
<evidence type="ECO:0000259" key="2">
    <source>
        <dbReference type="Pfam" id="PF02775"/>
    </source>
</evidence>
<dbReference type="Pfam" id="PF02775">
    <property type="entry name" value="TPP_enzyme_C"/>
    <property type="match status" value="1"/>
</dbReference>
<organism evidence="3">
    <name type="scientific">bioreactor metagenome</name>
    <dbReference type="NCBI Taxonomy" id="1076179"/>
    <lineage>
        <taxon>unclassified sequences</taxon>
        <taxon>metagenomes</taxon>
        <taxon>ecological metagenomes</taxon>
    </lineage>
</organism>
<evidence type="ECO:0000313" key="3">
    <source>
        <dbReference type="EMBL" id="MPN46891.1"/>
    </source>
</evidence>
<protein>
    <submittedName>
        <fullName evidence="3">Acetolactate synthase isozyme 2 large subunit</fullName>
        <ecNumber evidence="3">2.2.1.6</ecNumber>
    </submittedName>
</protein>
<gene>
    <name evidence="3" type="primary">ilvG_10</name>
    <name evidence="3" type="ORF">SDC9_194490</name>
</gene>
<dbReference type="GO" id="GO:0050660">
    <property type="term" value="F:flavin adenine dinucleotide binding"/>
    <property type="evidence" value="ECO:0007669"/>
    <property type="project" value="TreeGrafter"/>
</dbReference>
<name>A0A645I6F9_9ZZZZ</name>
<reference evidence="3" key="1">
    <citation type="submission" date="2019-08" db="EMBL/GenBank/DDBJ databases">
        <authorList>
            <person name="Kucharzyk K."/>
            <person name="Murdoch R.W."/>
            <person name="Higgins S."/>
            <person name="Loffler F."/>
        </authorList>
    </citation>
    <scope>NUCLEOTIDE SEQUENCE</scope>
</reference>
<dbReference type="GO" id="GO:0003984">
    <property type="term" value="F:acetolactate synthase activity"/>
    <property type="evidence" value="ECO:0007669"/>
    <property type="project" value="UniProtKB-EC"/>
</dbReference>
<accession>A0A645I6F9</accession>
<dbReference type="GO" id="GO:0005948">
    <property type="term" value="C:acetolactate synthase complex"/>
    <property type="evidence" value="ECO:0007669"/>
    <property type="project" value="TreeGrafter"/>
</dbReference>